<organism evidence="2 3">
    <name type="scientific">Pocillopora damicornis</name>
    <name type="common">Cauliflower coral</name>
    <name type="synonym">Millepora damicornis</name>
    <dbReference type="NCBI Taxonomy" id="46731"/>
    <lineage>
        <taxon>Eukaryota</taxon>
        <taxon>Metazoa</taxon>
        <taxon>Cnidaria</taxon>
        <taxon>Anthozoa</taxon>
        <taxon>Hexacorallia</taxon>
        <taxon>Scleractinia</taxon>
        <taxon>Astrocoeniina</taxon>
        <taxon>Pocilloporidae</taxon>
        <taxon>Pocillopora</taxon>
    </lineage>
</organism>
<keyword evidence="1" id="KW-0812">Transmembrane</keyword>
<reference evidence="2 3" key="1">
    <citation type="journal article" date="2018" name="Sci. Rep.">
        <title>Comparative analysis of the Pocillopora damicornis genome highlights role of immune system in coral evolution.</title>
        <authorList>
            <person name="Cunning R."/>
            <person name="Bay R.A."/>
            <person name="Gillette P."/>
            <person name="Baker A.C."/>
            <person name="Traylor-Knowles N."/>
        </authorList>
    </citation>
    <scope>NUCLEOTIDE SEQUENCE [LARGE SCALE GENOMIC DNA]</scope>
    <source>
        <strain evidence="2">RSMAS</strain>
        <tissue evidence="2">Whole animal</tissue>
    </source>
</reference>
<dbReference type="EMBL" id="RCHS01003687">
    <property type="protein sequence ID" value="RMX40046.1"/>
    <property type="molecule type" value="Genomic_DNA"/>
</dbReference>
<evidence type="ECO:0000313" key="2">
    <source>
        <dbReference type="EMBL" id="RMX40046.1"/>
    </source>
</evidence>
<evidence type="ECO:0000256" key="1">
    <source>
        <dbReference type="SAM" id="Phobius"/>
    </source>
</evidence>
<dbReference type="OrthoDB" id="10399670at2759"/>
<feature type="transmembrane region" description="Helical" evidence="1">
    <location>
        <begin position="97"/>
        <end position="122"/>
    </location>
</feature>
<dbReference type="PANTHER" id="PTHR36694">
    <property type="entry name" value="PASIFLORA 1, ISOFORM A-RELATED"/>
    <property type="match status" value="1"/>
</dbReference>
<protein>
    <submittedName>
        <fullName evidence="2">Uncharacterized protein</fullName>
    </submittedName>
</protein>
<proteinExistence type="predicted"/>
<sequence length="313" mass="34105">MAVLVKICCCGCSLRDGALLIGIFGLIFQAIMLYNQSKAVIKYTQAIIDWDSYEGYLPVAKKHIGAIIALAYVTLALKVISVLCNVSLLISVGTKNINLAVVWLVWNVFDFAYSVLVTSFLLSVFDVFIYADIVIILWWLLTIYFVIVVHSYIQALREDPLGASAGFPRAHLYQTQTAGLRYASLCAPPPTTAVPSHIGVGYPPACAVSDENTMTSQAGYVYHPPYPAVTSYTDVRYPPHHPMAGKITLSSYYDAGNLPSHVAHGRTTMTSQDSPEHPPAYTDPDTTAVMSQFGNSSQHTVPAEAIVTYLGSE</sequence>
<dbReference type="AlphaFoldDB" id="A0A3M6TF58"/>
<comment type="caution">
    <text evidence="2">The sequence shown here is derived from an EMBL/GenBank/DDBJ whole genome shotgun (WGS) entry which is preliminary data.</text>
</comment>
<dbReference type="Proteomes" id="UP000275408">
    <property type="component" value="Unassembled WGS sequence"/>
</dbReference>
<keyword evidence="1" id="KW-1133">Transmembrane helix</keyword>
<feature type="transmembrane region" description="Helical" evidence="1">
    <location>
        <begin position="12"/>
        <end position="34"/>
    </location>
</feature>
<feature type="transmembrane region" description="Helical" evidence="1">
    <location>
        <begin position="128"/>
        <end position="149"/>
    </location>
</feature>
<keyword evidence="3" id="KW-1185">Reference proteome</keyword>
<keyword evidence="1" id="KW-0472">Membrane</keyword>
<dbReference type="PANTHER" id="PTHR36694:SF11">
    <property type="entry name" value="LP21121P-RELATED"/>
    <property type="match status" value="1"/>
</dbReference>
<accession>A0A3M6TF58</accession>
<evidence type="ECO:0000313" key="3">
    <source>
        <dbReference type="Proteomes" id="UP000275408"/>
    </source>
</evidence>
<gene>
    <name evidence="2" type="ORF">pdam_00002297</name>
</gene>
<feature type="transmembrane region" description="Helical" evidence="1">
    <location>
        <begin position="64"/>
        <end position="90"/>
    </location>
</feature>
<name>A0A3M6TF58_POCDA</name>